<proteinExistence type="predicted"/>
<comment type="caution">
    <text evidence="2">The sequence shown here is derived from an EMBL/GenBank/DDBJ whole genome shotgun (WGS) entry which is preliminary data.</text>
</comment>
<dbReference type="Proteomes" id="UP000248706">
    <property type="component" value="Unassembled WGS sequence"/>
</dbReference>
<dbReference type="EMBL" id="MCIF01000002">
    <property type="protein sequence ID" value="RAQ97079.1"/>
    <property type="molecule type" value="Genomic_DNA"/>
</dbReference>
<gene>
    <name evidence="2" type="ORF">A4R35_16185</name>
</gene>
<organism evidence="2 3">
    <name type="scientific">Thermogemmatispora tikiterensis</name>
    <dbReference type="NCBI Taxonomy" id="1825093"/>
    <lineage>
        <taxon>Bacteria</taxon>
        <taxon>Bacillati</taxon>
        <taxon>Chloroflexota</taxon>
        <taxon>Ktedonobacteria</taxon>
        <taxon>Thermogemmatisporales</taxon>
        <taxon>Thermogemmatisporaceae</taxon>
        <taxon>Thermogemmatispora</taxon>
    </lineage>
</organism>
<evidence type="ECO:0000313" key="2">
    <source>
        <dbReference type="EMBL" id="RAQ97079.1"/>
    </source>
</evidence>
<evidence type="ECO:0000313" key="3">
    <source>
        <dbReference type="Proteomes" id="UP000248706"/>
    </source>
</evidence>
<accession>A0A328VJ40</accession>
<feature type="region of interest" description="Disordered" evidence="1">
    <location>
        <begin position="62"/>
        <end position="81"/>
    </location>
</feature>
<name>A0A328VJ40_9CHLR</name>
<dbReference type="AlphaFoldDB" id="A0A328VJ40"/>
<keyword evidence="3" id="KW-1185">Reference proteome</keyword>
<evidence type="ECO:0000256" key="1">
    <source>
        <dbReference type="SAM" id="MobiDB-lite"/>
    </source>
</evidence>
<protein>
    <submittedName>
        <fullName evidence="2">Uncharacterized protein</fullName>
    </submittedName>
</protein>
<reference evidence="2 3" key="1">
    <citation type="submission" date="2016-08" db="EMBL/GenBank/DDBJ databases">
        <title>Analysis of Carbohydrate Active Enzymes in Thermogemmatispora T81 Reveals Carbohydrate Degradation Ability.</title>
        <authorList>
            <person name="Tomazini A."/>
            <person name="Lal S."/>
            <person name="Stott M."/>
            <person name="Henrissat B."/>
            <person name="Polikarpov I."/>
            <person name="Sparling R."/>
            <person name="Levin D.B."/>
        </authorList>
    </citation>
    <scope>NUCLEOTIDE SEQUENCE [LARGE SCALE GENOMIC DNA]</scope>
    <source>
        <strain evidence="2 3">T81</strain>
    </source>
</reference>
<sequence length="81" mass="8483">MTVLSLSWGGGLLAARPEPRVAEAVHTLCTQKILRIVWQKVTLLSSFLGGFLALCPTSEGIAPATGGSQQQPTGSEHLPLS</sequence>